<keyword evidence="3" id="KW-0804">Transcription</keyword>
<dbReference type="SUPFAM" id="SSF88659">
    <property type="entry name" value="Sigma3 and sigma4 domains of RNA polymerase sigma factors"/>
    <property type="match status" value="1"/>
</dbReference>
<dbReference type="Pfam" id="PF04542">
    <property type="entry name" value="Sigma70_r2"/>
    <property type="match status" value="1"/>
</dbReference>
<feature type="domain" description="SnoaL-like" evidence="2">
    <location>
        <begin position="177"/>
        <end position="261"/>
    </location>
</feature>
<dbReference type="Proteomes" id="UP000629365">
    <property type="component" value="Unassembled WGS sequence"/>
</dbReference>
<evidence type="ECO:0000313" key="4">
    <source>
        <dbReference type="Proteomes" id="UP000629365"/>
    </source>
</evidence>
<dbReference type="Gene3D" id="1.10.10.10">
    <property type="entry name" value="Winged helix-like DNA-binding domain superfamily/Winged helix DNA-binding domain"/>
    <property type="match status" value="1"/>
</dbReference>
<dbReference type="SUPFAM" id="SSF88946">
    <property type="entry name" value="Sigma2 domain of RNA polymerase sigma factors"/>
    <property type="match status" value="1"/>
</dbReference>
<dbReference type="InterPro" id="IPR032710">
    <property type="entry name" value="NTF2-like_dom_sf"/>
</dbReference>
<name>A0ABQ1S1T5_9MICO</name>
<dbReference type="InterPro" id="IPR013324">
    <property type="entry name" value="RNA_pol_sigma_r3/r4-like"/>
</dbReference>
<keyword evidence="4" id="KW-1185">Reference proteome</keyword>
<dbReference type="InterPro" id="IPR014284">
    <property type="entry name" value="RNA_pol_sigma-70_dom"/>
</dbReference>
<dbReference type="InterPro" id="IPR007627">
    <property type="entry name" value="RNA_pol_sigma70_r2"/>
</dbReference>
<evidence type="ECO:0000313" key="3">
    <source>
        <dbReference type="EMBL" id="GGD87947.1"/>
    </source>
</evidence>
<evidence type="ECO:0000259" key="1">
    <source>
        <dbReference type="Pfam" id="PF04542"/>
    </source>
</evidence>
<dbReference type="PANTHER" id="PTHR30173">
    <property type="entry name" value="SIGMA 19 FACTOR"/>
    <property type="match status" value="1"/>
</dbReference>
<feature type="domain" description="RNA polymerase sigma-70 region 2" evidence="1">
    <location>
        <begin position="10"/>
        <end position="73"/>
    </location>
</feature>
<dbReference type="Pfam" id="PF12680">
    <property type="entry name" value="SnoaL_2"/>
    <property type="match status" value="1"/>
</dbReference>
<keyword evidence="3" id="KW-0240">DNA-directed RNA polymerase</keyword>
<dbReference type="InterPro" id="IPR013325">
    <property type="entry name" value="RNA_pol_sigma_r2"/>
</dbReference>
<accession>A0ABQ1S1T5</accession>
<dbReference type="NCBIfam" id="TIGR02937">
    <property type="entry name" value="sigma70-ECF"/>
    <property type="match status" value="1"/>
</dbReference>
<dbReference type="PANTHER" id="PTHR30173:SF43">
    <property type="entry name" value="ECF RNA POLYMERASE SIGMA FACTOR SIGI-RELATED"/>
    <property type="match status" value="1"/>
</dbReference>
<sequence>MEENELSAAFEEHRSRLLAVATRVLGSRTDAEDAVQEAWFRLHRHAHDEIENLGGWLTRVVGRICLDTLRSRSSRAESTLEEWENEPIVTDDVDGPEDAAIEADSVGLAMLIVLDSLQPAERLAFVLHDVFAVPFAEVGPIVGRSTDAAKMLASRARRKVQQQPLPSEERRQRREVVDAFLAAARDGDFEALLRTLAPDITWHHHTAHGTTVKVGANEVLAVVRQGDPARIEARRVSVNGQPGILAWGPSGRPLALMSCSVADGRLVKIVSITDPKRLARMQLPASSR</sequence>
<dbReference type="SUPFAM" id="SSF54427">
    <property type="entry name" value="NTF2-like"/>
    <property type="match status" value="1"/>
</dbReference>
<dbReference type="GO" id="GO:0000428">
    <property type="term" value="C:DNA-directed RNA polymerase complex"/>
    <property type="evidence" value="ECO:0007669"/>
    <property type="project" value="UniProtKB-KW"/>
</dbReference>
<dbReference type="EMBL" id="BMCM01000006">
    <property type="protein sequence ID" value="GGD87947.1"/>
    <property type="molecule type" value="Genomic_DNA"/>
</dbReference>
<dbReference type="InterPro" id="IPR052704">
    <property type="entry name" value="ECF_Sigma-70_Domain"/>
</dbReference>
<evidence type="ECO:0000259" key="2">
    <source>
        <dbReference type="Pfam" id="PF12680"/>
    </source>
</evidence>
<reference evidence="4" key="1">
    <citation type="journal article" date="2019" name="Int. J. Syst. Evol. Microbiol.">
        <title>The Global Catalogue of Microorganisms (GCM) 10K type strain sequencing project: providing services to taxonomists for standard genome sequencing and annotation.</title>
        <authorList>
            <consortium name="The Broad Institute Genomics Platform"/>
            <consortium name="The Broad Institute Genome Sequencing Center for Infectious Disease"/>
            <person name="Wu L."/>
            <person name="Ma J."/>
        </authorList>
    </citation>
    <scope>NUCLEOTIDE SEQUENCE [LARGE SCALE GENOMIC DNA]</scope>
    <source>
        <strain evidence="4">CCM 7640</strain>
    </source>
</reference>
<comment type="caution">
    <text evidence="3">The sequence shown here is derived from an EMBL/GenBank/DDBJ whole genome shotgun (WGS) entry which is preliminary data.</text>
</comment>
<organism evidence="3 4">
    <name type="scientific">Microbacterium murale</name>
    <dbReference type="NCBI Taxonomy" id="1081040"/>
    <lineage>
        <taxon>Bacteria</taxon>
        <taxon>Bacillati</taxon>
        <taxon>Actinomycetota</taxon>
        <taxon>Actinomycetes</taxon>
        <taxon>Micrococcales</taxon>
        <taxon>Microbacteriaceae</taxon>
        <taxon>Microbacterium</taxon>
    </lineage>
</organism>
<dbReference type="Gene3D" id="3.10.450.50">
    <property type="match status" value="1"/>
</dbReference>
<dbReference type="InterPro" id="IPR037401">
    <property type="entry name" value="SnoaL-like"/>
</dbReference>
<dbReference type="InterPro" id="IPR036388">
    <property type="entry name" value="WH-like_DNA-bd_sf"/>
</dbReference>
<proteinExistence type="predicted"/>
<dbReference type="RefSeq" id="WP_188437828.1">
    <property type="nucleotide sequence ID" value="NZ_BMCM01000006.1"/>
</dbReference>
<dbReference type="Gene3D" id="1.10.1740.10">
    <property type="match status" value="1"/>
</dbReference>
<protein>
    <submittedName>
        <fullName evidence="3">DNA-directed RNA polymerase sigma-70 factor</fullName>
    </submittedName>
</protein>
<gene>
    <name evidence="3" type="primary">rpoE</name>
    <name evidence="3" type="ORF">GCM10007269_33420</name>
</gene>